<dbReference type="AlphaFoldDB" id="A0A0F9XXD8"/>
<accession>A0A0F9XXD8</accession>
<gene>
    <name evidence="1" type="ORF">LCGC14_0160150</name>
</gene>
<comment type="caution">
    <text evidence="1">The sequence shown here is derived from an EMBL/GenBank/DDBJ whole genome shotgun (WGS) entry which is preliminary data.</text>
</comment>
<dbReference type="EMBL" id="LAZR01000060">
    <property type="protein sequence ID" value="KKN97058.1"/>
    <property type="molecule type" value="Genomic_DNA"/>
</dbReference>
<evidence type="ECO:0008006" key="2">
    <source>
        <dbReference type="Google" id="ProtNLM"/>
    </source>
</evidence>
<evidence type="ECO:0000313" key="1">
    <source>
        <dbReference type="EMBL" id="KKN97058.1"/>
    </source>
</evidence>
<sequence>MRRKILTIFIILVILLIGSAVWYYQKNFFSKGILKLEILALTEIELGQEIEYLVKYKNNGNLTIEEPRLIFEYPEGAVIEEGKSLRQEMDLENIYPGEEKTLSFKARLLGKENEAKKAKVALSYRVKNLNTRFELSTSHTALIQFIPLTFEFDFSSKLEAGKNIKIRLNYFSNVDFPLSNLRIEIDYPQGFEFINSKPKGLAENEWEISLLNKAQGGRIEIEGKLAGEVFSRKIFRARLISWHQDNAIVLKEIAKGLELIEPSIYIYWQVNGSPQYTANPDDYLHYEISFKNIGETALENLFLRVKLEGDTLDFDNLQPGSGKFQKEIGTIYWDQIMVPQLRLLPSLEEGKVEFWVQVKKEFSSGLRNPVIKAKINLNQAKEEIITKINSKLVISQKGFFNQGPFQNTGSIPPKVGSFTTYTIYWQVKSFYNDTKNVKAKATLPSTVWLTGEIEVKEAKLSFDPGSREIVWDIGDLLAGKEGQEINFQIKFTPKPTQKGKVVDLIPGARIIGEDTWTEFIIREEDSVIKTNLPDDPTISNQQGIVQ</sequence>
<reference evidence="1" key="1">
    <citation type="journal article" date="2015" name="Nature">
        <title>Complex archaea that bridge the gap between prokaryotes and eukaryotes.</title>
        <authorList>
            <person name="Spang A."/>
            <person name="Saw J.H."/>
            <person name="Jorgensen S.L."/>
            <person name="Zaremba-Niedzwiedzka K."/>
            <person name="Martijn J."/>
            <person name="Lind A.E."/>
            <person name="van Eijk R."/>
            <person name="Schleper C."/>
            <person name="Guy L."/>
            <person name="Ettema T.J."/>
        </authorList>
    </citation>
    <scope>NUCLEOTIDE SEQUENCE</scope>
</reference>
<proteinExistence type="predicted"/>
<name>A0A0F9XXD8_9ZZZZ</name>
<protein>
    <recommendedName>
        <fullName evidence="2">DUF11 domain-containing protein</fullName>
    </recommendedName>
</protein>
<organism evidence="1">
    <name type="scientific">marine sediment metagenome</name>
    <dbReference type="NCBI Taxonomy" id="412755"/>
    <lineage>
        <taxon>unclassified sequences</taxon>
        <taxon>metagenomes</taxon>
        <taxon>ecological metagenomes</taxon>
    </lineage>
</organism>